<organism evidence="9 10">
    <name type="scientific">Catalinimonas alkaloidigena</name>
    <dbReference type="NCBI Taxonomy" id="1075417"/>
    <lineage>
        <taxon>Bacteria</taxon>
        <taxon>Pseudomonadati</taxon>
        <taxon>Bacteroidota</taxon>
        <taxon>Cytophagia</taxon>
        <taxon>Cytophagales</taxon>
        <taxon>Catalimonadaceae</taxon>
        <taxon>Catalinimonas</taxon>
    </lineage>
</organism>
<dbReference type="GO" id="GO:0005694">
    <property type="term" value="C:chromosome"/>
    <property type="evidence" value="ECO:0007669"/>
    <property type="project" value="UniProtKB-ARBA"/>
</dbReference>
<dbReference type="SMART" id="SM00382">
    <property type="entry name" value="AAA"/>
    <property type="match status" value="1"/>
</dbReference>
<comment type="similarity">
    <text evidence="1">Belongs to the DNA2/NAM7 helicase family.</text>
</comment>
<dbReference type="AlphaFoldDB" id="A0A1G9BTX5"/>
<dbReference type="GO" id="GO:0005524">
    <property type="term" value="F:ATP binding"/>
    <property type="evidence" value="ECO:0007669"/>
    <property type="project" value="UniProtKB-KW"/>
</dbReference>
<dbReference type="CDD" id="cd18808">
    <property type="entry name" value="SF1_C_Upf1"/>
    <property type="match status" value="1"/>
</dbReference>
<accession>A0A1G9BTX5</accession>
<feature type="domain" description="Helicase ATP-binding" evidence="8">
    <location>
        <begin position="181"/>
        <end position="385"/>
    </location>
</feature>
<reference evidence="9 10" key="1">
    <citation type="submission" date="2016-10" db="EMBL/GenBank/DDBJ databases">
        <authorList>
            <person name="de Groot N.N."/>
        </authorList>
    </citation>
    <scope>NUCLEOTIDE SEQUENCE [LARGE SCALE GENOMIC DNA]</scope>
    <source>
        <strain evidence="9 10">DSM 25186</strain>
    </source>
</reference>
<dbReference type="InterPro" id="IPR041677">
    <property type="entry name" value="DNA2/NAM7_AAA_11"/>
</dbReference>
<evidence type="ECO:0000313" key="10">
    <source>
        <dbReference type="Proteomes" id="UP000198510"/>
    </source>
</evidence>
<gene>
    <name evidence="9" type="ORF">SAMN05421823_102711</name>
</gene>
<evidence type="ECO:0000256" key="5">
    <source>
        <dbReference type="ARBA" id="ARBA00022840"/>
    </source>
</evidence>
<dbReference type="InterPro" id="IPR027417">
    <property type="entry name" value="P-loop_NTPase"/>
</dbReference>
<evidence type="ECO:0000256" key="6">
    <source>
        <dbReference type="SAM" id="Coils"/>
    </source>
</evidence>
<keyword evidence="2" id="KW-0547">Nucleotide-binding</keyword>
<dbReference type="EMBL" id="FNFO01000002">
    <property type="protein sequence ID" value="SDK42912.1"/>
    <property type="molecule type" value="Genomic_DNA"/>
</dbReference>
<dbReference type="PANTHER" id="PTHR43788:SF8">
    <property type="entry name" value="DNA-BINDING PROTEIN SMUBP-2"/>
    <property type="match status" value="1"/>
</dbReference>
<evidence type="ECO:0000256" key="2">
    <source>
        <dbReference type="ARBA" id="ARBA00022741"/>
    </source>
</evidence>
<dbReference type="Pfam" id="PF13087">
    <property type="entry name" value="AAA_12"/>
    <property type="match status" value="1"/>
</dbReference>
<dbReference type="SUPFAM" id="SSF52540">
    <property type="entry name" value="P-loop containing nucleoside triphosphate hydrolases"/>
    <property type="match status" value="1"/>
</dbReference>
<dbReference type="Gene3D" id="2.40.30.270">
    <property type="match status" value="1"/>
</dbReference>
<evidence type="ECO:0000313" key="9">
    <source>
        <dbReference type="EMBL" id="SDK42912.1"/>
    </source>
</evidence>
<evidence type="ECO:0000256" key="3">
    <source>
        <dbReference type="ARBA" id="ARBA00022801"/>
    </source>
</evidence>
<keyword evidence="10" id="KW-1185">Reference proteome</keyword>
<proteinExistence type="inferred from homology"/>
<dbReference type="InterPro" id="IPR050534">
    <property type="entry name" value="Coronavir_polyprotein_1ab"/>
</dbReference>
<protein>
    <submittedName>
        <fullName evidence="9">DNA helicase, putative</fullName>
    </submittedName>
</protein>
<evidence type="ECO:0000259" key="7">
    <source>
        <dbReference type="SMART" id="SM00382"/>
    </source>
</evidence>
<evidence type="ECO:0000256" key="4">
    <source>
        <dbReference type="ARBA" id="ARBA00022806"/>
    </source>
</evidence>
<dbReference type="InterPro" id="IPR047187">
    <property type="entry name" value="SF1_C_Upf1"/>
</dbReference>
<evidence type="ECO:0000259" key="8">
    <source>
        <dbReference type="SMART" id="SM00487"/>
    </source>
</evidence>
<dbReference type="InterPro" id="IPR014001">
    <property type="entry name" value="Helicase_ATP-bd"/>
</dbReference>
<dbReference type="InterPro" id="IPR041679">
    <property type="entry name" value="DNA2/NAM7-like_C"/>
</dbReference>
<evidence type="ECO:0000256" key="1">
    <source>
        <dbReference type="ARBA" id="ARBA00007913"/>
    </source>
</evidence>
<keyword evidence="4 9" id="KW-0347">Helicase</keyword>
<dbReference type="Gene3D" id="3.40.50.300">
    <property type="entry name" value="P-loop containing nucleotide triphosphate hydrolases"/>
    <property type="match status" value="2"/>
</dbReference>
<feature type="domain" description="AAA+ ATPase" evidence="7">
    <location>
        <begin position="199"/>
        <end position="614"/>
    </location>
</feature>
<dbReference type="GO" id="GO:0016787">
    <property type="term" value="F:hydrolase activity"/>
    <property type="evidence" value="ECO:0007669"/>
    <property type="project" value="UniProtKB-KW"/>
</dbReference>
<dbReference type="STRING" id="1075417.SAMN05421823_102711"/>
<feature type="coiled-coil region" evidence="6">
    <location>
        <begin position="286"/>
        <end position="335"/>
    </location>
</feature>
<dbReference type="InterPro" id="IPR003593">
    <property type="entry name" value="AAA+_ATPase"/>
</dbReference>
<keyword evidence="6" id="KW-0175">Coiled coil</keyword>
<dbReference type="PANTHER" id="PTHR43788">
    <property type="entry name" value="DNA2/NAM7 HELICASE FAMILY MEMBER"/>
    <property type="match status" value="1"/>
</dbReference>
<sequence length="644" mass="72916">MGIFAPMAEEALQHLLQLLQIERDEDRRQYEEQMIHTSLAERRRLGLTWYPVRIAGTGYGVGERFYVELERTQDQDQSHQLQPGRNVEFFSRHREREDAVSSVIQYAGQNRVKLFLPGDELPEWANEGKLGLTLLFDDTTYQEMREAVQEVRRAKNSRLAELRDVLYGVRQAQFDKLPVVDAPHLNESQRQAVAQALAARDVAIIHGPPGTGKTTTLVELIRQTLDTETQVLVCAPSNTAVDLLTERLAALGLRVLRVGNPARVSEDQLQHTVDAQLTTHADYAQVKKLRRQSDEYHRLARQYKRNFGHSEREQRRRLLAEARQLSREAARVEDYLLDKILSSAQVITATPVGSQQRMLEERFFSVCFIDEAAQALEPACWLPIRKAKKVVMAGDPFQLPPTVKSPEAERQGLGRTLIEKAMEQVRVPEGVVPRVDVMLQVQYRMHETIMGFSNGEFYGGALQAAESVRLAQLGDEGPVLEFVDTAGSGFEEEPEPEGSSLRNPEEAALLLRHLRQLLDSLPDETRAALRIGIISPYKAQVTLLRERLAADPIARIAALSVNTVDGFQGQERDIICVSLVRSNERGEVGFLADTRRMNVALTRAKRKLVVIGDSATLSTHPFYQRFLDYVEQHQAYRSAWEWMA</sequence>
<keyword evidence="3" id="KW-0378">Hydrolase</keyword>
<dbReference type="FunFam" id="3.40.50.300:FF:000326">
    <property type="entry name" value="P-loop containing nucleoside triphosphate hydrolase"/>
    <property type="match status" value="1"/>
</dbReference>
<dbReference type="Pfam" id="PF13086">
    <property type="entry name" value="AAA_11"/>
    <property type="match status" value="1"/>
</dbReference>
<name>A0A1G9BTX5_9BACT</name>
<dbReference type="SMART" id="SM00487">
    <property type="entry name" value="DEXDc"/>
    <property type="match status" value="1"/>
</dbReference>
<dbReference type="GO" id="GO:0043139">
    <property type="term" value="F:5'-3' DNA helicase activity"/>
    <property type="evidence" value="ECO:0007669"/>
    <property type="project" value="TreeGrafter"/>
</dbReference>
<keyword evidence="5" id="KW-0067">ATP-binding</keyword>
<dbReference type="Proteomes" id="UP000198510">
    <property type="component" value="Unassembled WGS sequence"/>
</dbReference>